<dbReference type="PANTHER" id="PTHR42781">
    <property type="entry name" value="SPERMIDINE/PUTRESCINE IMPORT ATP-BINDING PROTEIN POTA"/>
    <property type="match status" value="1"/>
</dbReference>
<dbReference type="InterPro" id="IPR003593">
    <property type="entry name" value="AAA+_ATPase"/>
</dbReference>
<accession>A0A328Y210</accession>
<organism evidence="6 7">
    <name type="scientific">Onishia taeanensis</name>
    <dbReference type="NCBI Taxonomy" id="284577"/>
    <lineage>
        <taxon>Bacteria</taxon>
        <taxon>Pseudomonadati</taxon>
        <taxon>Pseudomonadota</taxon>
        <taxon>Gammaproteobacteria</taxon>
        <taxon>Oceanospirillales</taxon>
        <taxon>Halomonadaceae</taxon>
        <taxon>Onishia</taxon>
    </lineage>
</organism>
<evidence type="ECO:0000256" key="4">
    <source>
        <dbReference type="SAM" id="MobiDB-lite"/>
    </source>
</evidence>
<dbReference type="InterPro" id="IPR050093">
    <property type="entry name" value="ABC_SmlMolc_Importer"/>
</dbReference>
<sequence>MTPLDTLSPSGAIHTSAERTSDGRLSTGHALILEDIRIDQGGRPLLSLDARIAPGEVLTLMGPSGVGKSTLLAYLAGFLAPAFTGQGRVLLNDSDLTRLPAEARQLGLLFQDPLLFPHLSVGGNLAFGMPRKESLNASGKGSRKETRRARHEKIEAALEEIGMAGFADRDPTTLSGGQRSRVALMRVLLSKPCAMLLDEPFSKLDASLRQEMRSLVFTRVQRLGLPALMVTHDAADAKAAGGPVIELGAQP</sequence>
<dbReference type="GO" id="GO:0005524">
    <property type="term" value="F:ATP binding"/>
    <property type="evidence" value="ECO:0007669"/>
    <property type="project" value="UniProtKB-KW"/>
</dbReference>
<dbReference type="PANTHER" id="PTHR42781:SF4">
    <property type="entry name" value="SPERMIDINE_PUTRESCINE IMPORT ATP-BINDING PROTEIN POTA"/>
    <property type="match status" value="1"/>
</dbReference>
<dbReference type="PROSITE" id="PS50893">
    <property type="entry name" value="ABC_TRANSPORTER_2"/>
    <property type="match status" value="1"/>
</dbReference>
<dbReference type="EMBL" id="QLSX01000003">
    <property type="protein sequence ID" value="RAR63098.1"/>
    <property type="molecule type" value="Genomic_DNA"/>
</dbReference>
<keyword evidence="3 6" id="KW-0067">ATP-binding</keyword>
<evidence type="ECO:0000256" key="3">
    <source>
        <dbReference type="ARBA" id="ARBA00022840"/>
    </source>
</evidence>
<keyword evidence="1" id="KW-0813">Transport</keyword>
<dbReference type="SUPFAM" id="SSF52540">
    <property type="entry name" value="P-loop containing nucleoside triphosphate hydrolases"/>
    <property type="match status" value="1"/>
</dbReference>
<dbReference type="InterPro" id="IPR003439">
    <property type="entry name" value="ABC_transporter-like_ATP-bd"/>
</dbReference>
<evidence type="ECO:0000259" key="5">
    <source>
        <dbReference type="PROSITE" id="PS50893"/>
    </source>
</evidence>
<proteinExistence type="predicted"/>
<reference evidence="6 7" key="1">
    <citation type="submission" date="2018-06" db="EMBL/GenBank/DDBJ databases">
        <title>Comparative analysis of microorganisms from saline springs in Andes Mountain Range, Colombia.</title>
        <authorList>
            <person name="Rubin E."/>
        </authorList>
    </citation>
    <scope>NUCLEOTIDE SEQUENCE [LARGE SCALE GENOMIC DNA]</scope>
    <source>
        <strain evidence="6 7">USBA-857</strain>
    </source>
</reference>
<keyword evidence="2" id="KW-0547">Nucleotide-binding</keyword>
<feature type="region of interest" description="Disordered" evidence="4">
    <location>
        <begin position="1"/>
        <end position="22"/>
    </location>
</feature>
<evidence type="ECO:0000256" key="2">
    <source>
        <dbReference type="ARBA" id="ARBA00022741"/>
    </source>
</evidence>
<dbReference type="AlphaFoldDB" id="A0A328Y210"/>
<dbReference type="InterPro" id="IPR027417">
    <property type="entry name" value="P-loop_NTPase"/>
</dbReference>
<evidence type="ECO:0000256" key="1">
    <source>
        <dbReference type="ARBA" id="ARBA00022448"/>
    </source>
</evidence>
<evidence type="ECO:0000313" key="6">
    <source>
        <dbReference type="EMBL" id="RAR63098.1"/>
    </source>
</evidence>
<dbReference type="Pfam" id="PF00005">
    <property type="entry name" value="ABC_tran"/>
    <property type="match status" value="1"/>
</dbReference>
<feature type="domain" description="ABC transporter" evidence="5">
    <location>
        <begin position="30"/>
        <end position="247"/>
    </location>
</feature>
<protein>
    <submittedName>
        <fullName evidence="6">Putative thiamine transport system ATP-binding protein</fullName>
    </submittedName>
</protein>
<name>A0A328Y210_9GAMM</name>
<evidence type="ECO:0000313" key="7">
    <source>
        <dbReference type="Proteomes" id="UP000249700"/>
    </source>
</evidence>
<comment type="caution">
    <text evidence="6">The sequence shown here is derived from an EMBL/GenBank/DDBJ whole genome shotgun (WGS) entry which is preliminary data.</text>
</comment>
<gene>
    <name evidence="6" type="ORF">BCL93_103331</name>
</gene>
<dbReference type="Proteomes" id="UP000249700">
    <property type="component" value="Unassembled WGS sequence"/>
</dbReference>
<dbReference type="SMART" id="SM00382">
    <property type="entry name" value="AAA"/>
    <property type="match status" value="1"/>
</dbReference>
<dbReference type="Gene3D" id="3.40.50.300">
    <property type="entry name" value="P-loop containing nucleotide triphosphate hydrolases"/>
    <property type="match status" value="1"/>
</dbReference>
<dbReference type="GO" id="GO:0016887">
    <property type="term" value="F:ATP hydrolysis activity"/>
    <property type="evidence" value="ECO:0007669"/>
    <property type="project" value="InterPro"/>
</dbReference>